<evidence type="ECO:0000313" key="5">
    <source>
        <dbReference type="EMBL" id="SVD73095.1"/>
    </source>
</evidence>
<evidence type="ECO:0000256" key="3">
    <source>
        <dbReference type="ARBA" id="ARBA00023004"/>
    </source>
</evidence>
<keyword evidence="3" id="KW-0408">Iron</keyword>
<sequence>QVNALVRYFSYLDQQDFPFVDDVKPKFTKEEYTSAKNLLEQEFQCIKCHIKGNQMPGGSPANWAPNLAMAKKRLKPEWIVKWLLDPQKLLPGTKMPSYFDPASLTAEEQDQIHALRDYILAIE</sequence>
<dbReference type="SUPFAM" id="SSF46626">
    <property type="entry name" value="Cytochrome c"/>
    <property type="match status" value="1"/>
</dbReference>
<dbReference type="GO" id="GO:0020037">
    <property type="term" value="F:heme binding"/>
    <property type="evidence" value="ECO:0007669"/>
    <property type="project" value="InterPro"/>
</dbReference>
<evidence type="ECO:0000259" key="4">
    <source>
        <dbReference type="PROSITE" id="PS51007"/>
    </source>
</evidence>
<evidence type="ECO:0000256" key="2">
    <source>
        <dbReference type="ARBA" id="ARBA00022723"/>
    </source>
</evidence>
<evidence type="ECO:0000256" key="1">
    <source>
        <dbReference type="ARBA" id="ARBA00022617"/>
    </source>
</evidence>
<dbReference type="EMBL" id="UINC01169517">
    <property type="protein sequence ID" value="SVD73095.1"/>
    <property type="molecule type" value="Genomic_DNA"/>
</dbReference>
<name>A0A382XR20_9ZZZZ</name>
<feature type="non-terminal residue" evidence="5">
    <location>
        <position position="1"/>
    </location>
</feature>
<dbReference type="InterPro" id="IPR036909">
    <property type="entry name" value="Cyt_c-like_dom_sf"/>
</dbReference>
<dbReference type="GO" id="GO:0009055">
    <property type="term" value="F:electron transfer activity"/>
    <property type="evidence" value="ECO:0007669"/>
    <property type="project" value="InterPro"/>
</dbReference>
<dbReference type="InterPro" id="IPR009056">
    <property type="entry name" value="Cyt_c-like_dom"/>
</dbReference>
<dbReference type="AlphaFoldDB" id="A0A382XR20"/>
<feature type="domain" description="Cytochrome c" evidence="4">
    <location>
        <begin position="30"/>
        <end position="123"/>
    </location>
</feature>
<protein>
    <recommendedName>
        <fullName evidence="4">Cytochrome c domain-containing protein</fullName>
    </recommendedName>
</protein>
<keyword evidence="1" id="KW-0349">Heme</keyword>
<dbReference type="PROSITE" id="PS51007">
    <property type="entry name" value="CYTC"/>
    <property type="match status" value="1"/>
</dbReference>
<gene>
    <name evidence="5" type="ORF">METZ01_LOCUS425949</name>
</gene>
<dbReference type="GO" id="GO:0046872">
    <property type="term" value="F:metal ion binding"/>
    <property type="evidence" value="ECO:0007669"/>
    <property type="project" value="UniProtKB-KW"/>
</dbReference>
<keyword evidence="2" id="KW-0479">Metal-binding</keyword>
<dbReference type="Gene3D" id="1.10.760.10">
    <property type="entry name" value="Cytochrome c-like domain"/>
    <property type="match status" value="1"/>
</dbReference>
<accession>A0A382XR20</accession>
<organism evidence="5">
    <name type="scientific">marine metagenome</name>
    <dbReference type="NCBI Taxonomy" id="408172"/>
    <lineage>
        <taxon>unclassified sequences</taxon>
        <taxon>metagenomes</taxon>
        <taxon>ecological metagenomes</taxon>
    </lineage>
</organism>
<reference evidence="5" key="1">
    <citation type="submission" date="2018-05" db="EMBL/GenBank/DDBJ databases">
        <authorList>
            <person name="Lanie J.A."/>
            <person name="Ng W.-L."/>
            <person name="Kazmierczak K.M."/>
            <person name="Andrzejewski T.M."/>
            <person name="Davidsen T.M."/>
            <person name="Wayne K.J."/>
            <person name="Tettelin H."/>
            <person name="Glass J.I."/>
            <person name="Rusch D."/>
            <person name="Podicherti R."/>
            <person name="Tsui H.-C.T."/>
            <person name="Winkler M.E."/>
        </authorList>
    </citation>
    <scope>NUCLEOTIDE SEQUENCE</scope>
</reference>
<proteinExistence type="predicted"/>